<comment type="caution">
    <text evidence="1">The sequence shown here is derived from an EMBL/GenBank/DDBJ whole genome shotgun (WGS) entry which is preliminary data.</text>
</comment>
<sequence>MRLSELKKSTLHGLRRNNSPTLSSTFICDWFTGSKCCVWLQGCPAHLCIFLAYETQSVRLKQIKEIPQHSKRDGQMVKSLTASLVSREEEERHQMNLNENEQFKKQIAEWTFSRPCSCYTSEVNTLEARPTVKVSSHSNFA</sequence>
<gene>
    <name evidence="1" type="ORF">RRG08_059974</name>
</gene>
<protein>
    <submittedName>
        <fullName evidence="1">Uncharacterized protein</fullName>
    </submittedName>
</protein>
<proteinExistence type="predicted"/>
<dbReference type="AlphaFoldDB" id="A0AAE1A874"/>
<reference evidence="1" key="1">
    <citation type="journal article" date="2023" name="G3 (Bethesda)">
        <title>A reference genome for the long-term kleptoplast-retaining sea slug Elysia crispata morphotype clarki.</title>
        <authorList>
            <person name="Eastman K.E."/>
            <person name="Pendleton A.L."/>
            <person name="Shaikh M.A."/>
            <person name="Suttiyut T."/>
            <person name="Ogas R."/>
            <person name="Tomko P."/>
            <person name="Gavelis G."/>
            <person name="Widhalm J.R."/>
            <person name="Wisecaver J.H."/>
        </authorList>
    </citation>
    <scope>NUCLEOTIDE SEQUENCE</scope>
    <source>
        <strain evidence="1">ECLA1</strain>
    </source>
</reference>
<keyword evidence="2" id="KW-1185">Reference proteome</keyword>
<evidence type="ECO:0000313" key="1">
    <source>
        <dbReference type="EMBL" id="KAK3783039.1"/>
    </source>
</evidence>
<dbReference type="Proteomes" id="UP001283361">
    <property type="component" value="Unassembled WGS sequence"/>
</dbReference>
<accession>A0AAE1A874</accession>
<dbReference type="EMBL" id="JAWDGP010002460">
    <property type="protein sequence ID" value="KAK3783039.1"/>
    <property type="molecule type" value="Genomic_DNA"/>
</dbReference>
<organism evidence="1 2">
    <name type="scientific">Elysia crispata</name>
    <name type="common">lettuce slug</name>
    <dbReference type="NCBI Taxonomy" id="231223"/>
    <lineage>
        <taxon>Eukaryota</taxon>
        <taxon>Metazoa</taxon>
        <taxon>Spiralia</taxon>
        <taxon>Lophotrochozoa</taxon>
        <taxon>Mollusca</taxon>
        <taxon>Gastropoda</taxon>
        <taxon>Heterobranchia</taxon>
        <taxon>Euthyneura</taxon>
        <taxon>Panpulmonata</taxon>
        <taxon>Sacoglossa</taxon>
        <taxon>Placobranchoidea</taxon>
        <taxon>Plakobranchidae</taxon>
        <taxon>Elysia</taxon>
    </lineage>
</organism>
<evidence type="ECO:0000313" key="2">
    <source>
        <dbReference type="Proteomes" id="UP001283361"/>
    </source>
</evidence>
<name>A0AAE1A874_9GAST</name>